<sequence>MQETNPLGGLSSRVAETVRIELARRRMSQRALADATGLSQSYIARRMTSEMPFTTEDLDRIALALGVPVLALLGAASAAPAA</sequence>
<organism evidence="2 3">
    <name type="scientific">Micromonospora tulbaghiae</name>
    <dbReference type="NCBI Taxonomy" id="479978"/>
    <lineage>
        <taxon>Bacteria</taxon>
        <taxon>Bacillati</taxon>
        <taxon>Actinomycetota</taxon>
        <taxon>Actinomycetes</taxon>
        <taxon>Micromonosporales</taxon>
        <taxon>Micromonosporaceae</taxon>
        <taxon>Micromonospora</taxon>
    </lineage>
</organism>
<name>A0A386WLP3_9ACTN</name>
<dbReference type="InterPro" id="IPR001387">
    <property type="entry name" value="Cro/C1-type_HTH"/>
</dbReference>
<dbReference type="PROSITE" id="PS50943">
    <property type="entry name" value="HTH_CROC1"/>
    <property type="match status" value="1"/>
</dbReference>
<proteinExistence type="predicted"/>
<dbReference type="AlphaFoldDB" id="A0A386WLP3"/>
<dbReference type="KEGG" id="mtua:CSH63_17700"/>
<feature type="domain" description="HTH cro/C1-type" evidence="1">
    <location>
        <begin position="18"/>
        <end position="72"/>
    </location>
</feature>
<dbReference type="SUPFAM" id="SSF47413">
    <property type="entry name" value="lambda repressor-like DNA-binding domains"/>
    <property type="match status" value="1"/>
</dbReference>
<dbReference type="Pfam" id="PF01381">
    <property type="entry name" value="HTH_3"/>
    <property type="match status" value="1"/>
</dbReference>
<dbReference type="Gene3D" id="1.10.260.40">
    <property type="entry name" value="lambda repressor-like DNA-binding domains"/>
    <property type="match status" value="1"/>
</dbReference>
<dbReference type="CDD" id="cd00093">
    <property type="entry name" value="HTH_XRE"/>
    <property type="match status" value="1"/>
</dbReference>
<dbReference type="RefSeq" id="WP_120571235.1">
    <property type="nucleotide sequence ID" value="NZ_CP024087.1"/>
</dbReference>
<gene>
    <name evidence="2" type="ORF">CSH63_17700</name>
</gene>
<reference evidence="2 3" key="1">
    <citation type="submission" date="2017-10" db="EMBL/GenBank/DDBJ databases">
        <title>Integration of genomic and chemical information greatly accelerates assignment of the full stereostructure of myelolactone, a potent inhibitor of myeloma from a marine-derived Micromonospora.</title>
        <authorList>
            <person name="Kim M.C."/>
            <person name="Machado H."/>
            <person name="Jensen P.R."/>
            <person name="Fenical W."/>
        </authorList>
    </citation>
    <scope>NUCLEOTIDE SEQUENCE [LARGE SCALE GENOMIC DNA]</scope>
    <source>
        <strain evidence="2 3">CNY-010</strain>
    </source>
</reference>
<protein>
    <recommendedName>
        <fullName evidence="1">HTH cro/C1-type domain-containing protein</fullName>
    </recommendedName>
</protein>
<evidence type="ECO:0000259" key="1">
    <source>
        <dbReference type="PROSITE" id="PS50943"/>
    </source>
</evidence>
<evidence type="ECO:0000313" key="2">
    <source>
        <dbReference type="EMBL" id="AYF29266.1"/>
    </source>
</evidence>
<dbReference type="InterPro" id="IPR010982">
    <property type="entry name" value="Lambda_DNA-bd_dom_sf"/>
</dbReference>
<dbReference type="GO" id="GO:0003677">
    <property type="term" value="F:DNA binding"/>
    <property type="evidence" value="ECO:0007669"/>
    <property type="project" value="InterPro"/>
</dbReference>
<dbReference type="EMBL" id="CP024087">
    <property type="protein sequence ID" value="AYF29266.1"/>
    <property type="molecule type" value="Genomic_DNA"/>
</dbReference>
<accession>A0A386WLP3</accession>
<dbReference type="Proteomes" id="UP000267804">
    <property type="component" value="Chromosome"/>
</dbReference>
<dbReference type="SMART" id="SM00530">
    <property type="entry name" value="HTH_XRE"/>
    <property type="match status" value="1"/>
</dbReference>
<evidence type="ECO:0000313" key="3">
    <source>
        <dbReference type="Proteomes" id="UP000267804"/>
    </source>
</evidence>